<dbReference type="InterPro" id="IPR039333">
    <property type="entry name" value="PYM1"/>
</dbReference>
<keyword evidence="4" id="KW-1185">Reference proteome</keyword>
<sequence>MNSRSTTGNKFAMSPNSFENNDNKENHLKEVVTPLGDVYILNEKTNEKFIKGTQRSDGTFRKTIRVRTDYMPQEENCVYQVKGKILEEQNRSGIVSSSTKTYASENPLDSNTASAKEVVTNSILKILANKSAEKKVPGWNPINENENENQNGKNLKKKKKKKKKKKETVKKSRVNRDELLEGLLNYHCEGIFGDVNPDPLPPFPKKKRKRKLMRPSGSFYHFLLKMNN</sequence>
<dbReference type="VEuPathDB" id="PlasmoDB:C922_03181"/>
<protein>
    <recommendedName>
        <fullName evidence="2">WIBG Mago-binding domain-containing protein</fullName>
    </recommendedName>
</protein>
<evidence type="ECO:0000259" key="2">
    <source>
        <dbReference type="SMART" id="SM01273"/>
    </source>
</evidence>
<dbReference type="SUPFAM" id="SSF101931">
    <property type="entry name" value="Pym (Within the bgcn gene intron protein, WIBG), N-terminal domain"/>
    <property type="match status" value="1"/>
</dbReference>
<accession>W7A076</accession>
<dbReference type="AlphaFoldDB" id="W7A076"/>
<feature type="compositionally biased region" description="Basic residues" evidence="1">
    <location>
        <begin position="154"/>
        <end position="173"/>
    </location>
</feature>
<proteinExistence type="predicted"/>
<organism evidence="3 4">
    <name type="scientific">Plasmodium inui San Antonio 1</name>
    <dbReference type="NCBI Taxonomy" id="1237626"/>
    <lineage>
        <taxon>Eukaryota</taxon>
        <taxon>Sar</taxon>
        <taxon>Alveolata</taxon>
        <taxon>Apicomplexa</taxon>
        <taxon>Aconoidasida</taxon>
        <taxon>Haemosporida</taxon>
        <taxon>Plasmodiidae</taxon>
        <taxon>Plasmodium</taxon>
        <taxon>Plasmodium (Plasmodium)</taxon>
    </lineage>
</organism>
<dbReference type="SMART" id="SM01273">
    <property type="entry name" value="Mago-bind"/>
    <property type="match status" value="1"/>
</dbReference>
<evidence type="ECO:0000256" key="1">
    <source>
        <dbReference type="SAM" id="MobiDB-lite"/>
    </source>
</evidence>
<dbReference type="GO" id="GO:0003723">
    <property type="term" value="F:RNA binding"/>
    <property type="evidence" value="ECO:0007669"/>
    <property type="project" value="TreeGrafter"/>
</dbReference>
<dbReference type="GO" id="GO:0005737">
    <property type="term" value="C:cytoplasm"/>
    <property type="evidence" value="ECO:0007669"/>
    <property type="project" value="TreeGrafter"/>
</dbReference>
<dbReference type="PANTHER" id="PTHR22959:SF0">
    <property type="entry name" value="PARTNER OF Y14 AND MAGO"/>
    <property type="match status" value="1"/>
</dbReference>
<dbReference type="GeneID" id="20038455"/>
<dbReference type="Proteomes" id="UP000030640">
    <property type="component" value="Unassembled WGS sequence"/>
</dbReference>
<feature type="domain" description="WIBG Mago-binding" evidence="2">
    <location>
        <begin position="46"/>
        <end position="72"/>
    </location>
</feature>
<dbReference type="InterPro" id="IPR036348">
    <property type="entry name" value="WIBG_N_sf"/>
</dbReference>
<feature type="compositionally biased region" description="Polar residues" evidence="1">
    <location>
        <begin position="1"/>
        <end position="20"/>
    </location>
</feature>
<dbReference type="GO" id="GO:0035145">
    <property type="term" value="C:exon-exon junction complex"/>
    <property type="evidence" value="ECO:0007669"/>
    <property type="project" value="TreeGrafter"/>
</dbReference>
<dbReference type="Pfam" id="PF09282">
    <property type="entry name" value="Mago-bind"/>
    <property type="match status" value="1"/>
</dbReference>
<evidence type="ECO:0000313" key="4">
    <source>
        <dbReference type="Proteomes" id="UP000030640"/>
    </source>
</evidence>
<evidence type="ECO:0000313" key="3">
    <source>
        <dbReference type="EMBL" id="EUD66547.1"/>
    </source>
</evidence>
<dbReference type="PANTHER" id="PTHR22959">
    <property type="entry name" value="PYM PROTEIN"/>
    <property type="match status" value="1"/>
</dbReference>
<feature type="region of interest" description="Disordered" evidence="1">
    <location>
        <begin position="1"/>
        <end position="23"/>
    </location>
</feature>
<name>W7A076_9APIC</name>
<dbReference type="RefSeq" id="XP_008816995.1">
    <property type="nucleotide sequence ID" value="XM_008818773.1"/>
</dbReference>
<reference evidence="3 4" key="1">
    <citation type="submission" date="2013-02" db="EMBL/GenBank/DDBJ databases">
        <title>The Genome Sequence of Plasmodium inui San Antonio 1.</title>
        <authorList>
            <consortium name="The Broad Institute Genome Sequencing Platform"/>
            <consortium name="The Broad Institute Genome Sequencing Center for Infectious Disease"/>
            <person name="Neafsey D."/>
            <person name="Cheeseman I."/>
            <person name="Volkman S."/>
            <person name="Adams J."/>
            <person name="Walker B."/>
            <person name="Young S.K."/>
            <person name="Zeng Q."/>
            <person name="Gargeya S."/>
            <person name="Fitzgerald M."/>
            <person name="Haas B."/>
            <person name="Abouelleil A."/>
            <person name="Alvarado L."/>
            <person name="Arachchi H.M."/>
            <person name="Berlin A.M."/>
            <person name="Chapman S.B."/>
            <person name="Dewar J."/>
            <person name="Goldberg J."/>
            <person name="Griggs A."/>
            <person name="Gujja S."/>
            <person name="Hansen M."/>
            <person name="Howarth C."/>
            <person name="Imamovic A."/>
            <person name="Larimer J."/>
            <person name="McCowan C."/>
            <person name="Murphy C."/>
            <person name="Neiman D."/>
            <person name="Pearson M."/>
            <person name="Priest M."/>
            <person name="Roberts A."/>
            <person name="Saif S."/>
            <person name="Shea T."/>
            <person name="Sisk P."/>
            <person name="Sykes S."/>
            <person name="Wortman J."/>
            <person name="Nusbaum C."/>
            <person name="Birren B."/>
        </authorList>
    </citation>
    <scope>NUCLEOTIDE SEQUENCE [LARGE SCALE GENOMIC DNA]</scope>
    <source>
        <strain evidence="3 4">San Antonio 1</strain>
    </source>
</reference>
<dbReference type="EMBL" id="KI965471">
    <property type="protein sequence ID" value="EUD66547.1"/>
    <property type="molecule type" value="Genomic_DNA"/>
</dbReference>
<gene>
    <name evidence="3" type="ORF">C922_03181</name>
</gene>
<feature type="region of interest" description="Disordered" evidence="1">
    <location>
        <begin position="135"/>
        <end position="173"/>
    </location>
</feature>
<dbReference type="GO" id="GO:1903259">
    <property type="term" value="P:exon-exon junction complex disassembly"/>
    <property type="evidence" value="ECO:0007669"/>
    <property type="project" value="InterPro"/>
</dbReference>
<dbReference type="OrthoDB" id="21625at2759"/>
<dbReference type="InterPro" id="IPR015362">
    <property type="entry name" value="WIBG_mago-bd"/>
</dbReference>